<keyword evidence="20" id="KW-1185">Reference proteome</keyword>
<dbReference type="InterPro" id="IPR039426">
    <property type="entry name" value="TonB-dep_rcpt-like"/>
</dbReference>
<dbReference type="Pfam" id="PF00593">
    <property type="entry name" value="TonB_dep_Rec_b-barrel"/>
    <property type="match status" value="1"/>
</dbReference>
<feature type="domain" description="TonB-dependent receptor-like beta-barrel" evidence="17">
    <location>
        <begin position="238"/>
        <end position="676"/>
    </location>
</feature>
<feature type="domain" description="TonB-dependent receptor plug" evidence="18">
    <location>
        <begin position="65"/>
        <end position="164"/>
    </location>
</feature>
<keyword evidence="10 15" id="KW-0798">TonB box</keyword>
<keyword evidence="9" id="KW-0406">Ion transport</keyword>
<dbReference type="PANTHER" id="PTHR32552:SF68">
    <property type="entry name" value="FERRICHROME OUTER MEMBRANE TRANSPORTER_PHAGE RECEPTOR"/>
    <property type="match status" value="1"/>
</dbReference>
<dbReference type="CDD" id="cd01347">
    <property type="entry name" value="ligand_gated_channel"/>
    <property type="match status" value="1"/>
</dbReference>
<accession>A0A4R3M2L0</accession>
<name>A0A4R3M2L0_9HYPH</name>
<comment type="caution">
    <text evidence="19">The sequence shown here is derived from an EMBL/GenBank/DDBJ whole genome shotgun (WGS) entry which is preliminary data.</text>
</comment>
<dbReference type="GO" id="GO:0038023">
    <property type="term" value="F:signaling receptor activity"/>
    <property type="evidence" value="ECO:0007669"/>
    <property type="project" value="InterPro"/>
</dbReference>
<keyword evidence="7 16" id="KW-0732">Signal</keyword>
<comment type="subcellular location">
    <subcellularLocation>
        <location evidence="1 14">Cell outer membrane</location>
        <topology evidence="1 14">Multi-pass membrane protein</topology>
    </subcellularLocation>
</comment>
<dbReference type="NCBIfam" id="TIGR01783">
    <property type="entry name" value="TonB-siderophor"/>
    <property type="match status" value="1"/>
</dbReference>
<evidence type="ECO:0000256" key="6">
    <source>
        <dbReference type="ARBA" id="ARBA00022692"/>
    </source>
</evidence>
<keyword evidence="12 19" id="KW-0675">Receptor</keyword>
<evidence type="ECO:0000313" key="19">
    <source>
        <dbReference type="EMBL" id="TCT05477.1"/>
    </source>
</evidence>
<evidence type="ECO:0000259" key="17">
    <source>
        <dbReference type="Pfam" id="PF00593"/>
    </source>
</evidence>
<keyword evidence="13 14" id="KW-0998">Cell outer membrane</keyword>
<dbReference type="SUPFAM" id="SSF56935">
    <property type="entry name" value="Porins"/>
    <property type="match status" value="1"/>
</dbReference>
<dbReference type="PANTHER" id="PTHR32552">
    <property type="entry name" value="FERRICHROME IRON RECEPTOR-RELATED"/>
    <property type="match status" value="1"/>
</dbReference>
<dbReference type="PROSITE" id="PS52016">
    <property type="entry name" value="TONB_DEPENDENT_REC_3"/>
    <property type="match status" value="1"/>
</dbReference>
<evidence type="ECO:0000256" key="2">
    <source>
        <dbReference type="ARBA" id="ARBA00009810"/>
    </source>
</evidence>
<dbReference type="AlphaFoldDB" id="A0A4R3M2L0"/>
<feature type="signal peptide" evidence="16">
    <location>
        <begin position="1"/>
        <end position="19"/>
    </location>
</feature>
<dbReference type="FunFam" id="2.170.130.10:FF:000001">
    <property type="entry name" value="Catecholate siderophore TonB-dependent receptor"/>
    <property type="match status" value="1"/>
</dbReference>
<evidence type="ECO:0000256" key="4">
    <source>
        <dbReference type="ARBA" id="ARBA00022452"/>
    </source>
</evidence>
<evidence type="ECO:0000256" key="15">
    <source>
        <dbReference type="RuleBase" id="RU003357"/>
    </source>
</evidence>
<dbReference type="InterPro" id="IPR000531">
    <property type="entry name" value="Beta-barrel_TonB"/>
</dbReference>
<dbReference type="Gene3D" id="2.40.170.20">
    <property type="entry name" value="TonB-dependent receptor, beta-barrel domain"/>
    <property type="match status" value="1"/>
</dbReference>
<evidence type="ECO:0000256" key="14">
    <source>
        <dbReference type="PROSITE-ProRule" id="PRU01360"/>
    </source>
</evidence>
<keyword evidence="5" id="KW-0410">Iron transport</keyword>
<evidence type="ECO:0000256" key="5">
    <source>
        <dbReference type="ARBA" id="ARBA00022496"/>
    </source>
</evidence>
<gene>
    <name evidence="19" type="ORF">EDC64_10433</name>
</gene>
<evidence type="ECO:0000256" key="8">
    <source>
        <dbReference type="ARBA" id="ARBA00023004"/>
    </source>
</evidence>
<keyword evidence="4 14" id="KW-1134">Transmembrane beta strand</keyword>
<dbReference type="FunFam" id="2.40.170.20:FF:000005">
    <property type="entry name" value="TonB-dependent siderophore receptor"/>
    <property type="match status" value="1"/>
</dbReference>
<evidence type="ECO:0000256" key="16">
    <source>
        <dbReference type="SAM" id="SignalP"/>
    </source>
</evidence>
<keyword evidence="3 14" id="KW-0813">Transport</keyword>
<dbReference type="GO" id="GO:0015891">
    <property type="term" value="P:siderophore transport"/>
    <property type="evidence" value="ECO:0007669"/>
    <property type="project" value="InterPro"/>
</dbReference>
<evidence type="ECO:0000256" key="10">
    <source>
        <dbReference type="ARBA" id="ARBA00023077"/>
    </source>
</evidence>
<dbReference type="Gene3D" id="2.170.130.10">
    <property type="entry name" value="TonB-dependent receptor, plug domain"/>
    <property type="match status" value="1"/>
</dbReference>
<protein>
    <submittedName>
        <fullName evidence="19">Iron complex outermembrane receptor protein</fullName>
    </submittedName>
</protein>
<keyword evidence="6 14" id="KW-0812">Transmembrane</keyword>
<comment type="similarity">
    <text evidence="2 14 15">Belongs to the TonB-dependent receptor family.</text>
</comment>
<keyword evidence="11 14" id="KW-0472">Membrane</keyword>
<feature type="chain" id="PRO_5020750440" evidence="16">
    <location>
        <begin position="20"/>
        <end position="706"/>
    </location>
</feature>
<evidence type="ECO:0000256" key="13">
    <source>
        <dbReference type="ARBA" id="ARBA00023237"/>
    </source>
</evidence>
<evidence type="ECO:0000256" key="1">
    <source>
        <dbReference type="ARBA" id="ARBA00004571"/>
    </source>
</evidence>
<evidence type="ECO:0000313" key="20">
    <source>
        <dbReference type="Proteomes" id="UP000294664"/>
    </source>
</evidence>
<dbReference type="GO" id="GO:0015344">
    <property type="term" value="F:siderophore uptake transmembrane transporter activity"/>
    <property type="evidence" value="ECO:0007669"/>
    <property type="project" value="TreeGrafter"/>
</dbReference>
<keyword evidence="8" id="KW-0408">Iron</keyword>
<reference evidence="19 20" key="1">
    <citation type="submission" date="2019-03" db="EMBL/GenBank/DDBJ databases">
        <title>Genomic Encyclopedia of Type Strains, Phase IV (KMG-IV): sequencing the most valuable type-strain genomes for metagenomic binning, comparative biology and taxonomic classification.</title>
        <authorList>
            <person name="Goeker M."/>
        </authorList>
    </citation>
    <scope>NUCLEOTIDE SEQUENCE [LARGE SCALE GENOMIC DNA]</scope>
    <source>
        <strain evidence="19 20">DSM 9035</strain>
    </source>
</reference>
<dbReference type="InterPro" id="IPR036942">
    <property type="entry name" value="Beta-barrel_TonB_sf"/>
</dbReference>
<evidence type="ECO:0000259" key="18">
    <source>
        <dbReference type="Pfam" id="PF07715"/>
    </source>
</evidence>
<evidence type="ECO:0000256" key="9">
    <source>
        <dbReference type="ARBA" id="ARBA00023065"/>
    </source>
</evidence>
<evidence type="ECO:0000256" key="3">
    <source>
        <dbReference type="ARBA" id="ARBA00022448"/>
    </source>
</evidence>
<dbReference type="EMBL" id="SMAI01000004">
    <property type="protein sequence ID" value="TCT05477.1"/>
    <property type="molecule type" value="Genomic_DNA"/>
</dbReference>
<evidence type="ECO:0000256" key="11">
    <source>
        <dbReference type="ARBA" id="ARBA00023136"/>
    </source>
</evidence>
<dbReference type="Pfam" id="PF07715">
    <property type="entry name" value="Plug"/>
    <property type="match status" value="1"/>
</dbReference>
<organism evidence="19 20">
    <name type="scientific">Aquabacter spiritensis</name>
    <dbReference type="NCBI Taxonomy" id="933073"/>
    <lineage>
        <taxon>Bacteria</taxon>
        <taxon>Pseudomonadati</taxon>
        <taxon>Pseudomonadota</taxon>
        <taxon>Alphaproteobacteria</taxon>
        <taxon>Hyphomicrobiales</taxon>
        <taxon>Xanthobacteraceae</taxon>
        <taxon>Aquabacter</taxon>
    </lineage>
</organism>
<dbReference type="InterPro" id="IPR037066">
    <property type="entry name" value="Plug_dom_sf"/>
</dbReference>
<dbReference type="Proteomes" id="UP000294664">
    <property type="component" value="Unassembled WGS sequence"/>
</dbReference>
<sequence length="706" mass="75987">MVLAGAGIGAILVSGSARAQQAATAIALEQVNVEATATRQSPTGPIDGYVARQTLTGSKTDTPILEVPQSISVVTRDQMDARAVQNVGQALDYSAGVLGQPFGTDPRFDAPIIRGFSAANSQYLNGLKLMRDAGAVSIEPYGLERVDVLRGPASVLYGQGNPGGLINMISKRPVWDPLGEVQAQAGTFGRYSGAFDLGGAFAPGADVAYRFTGLVRQGGTQTDQVDDDRYFFAPAITWKPSDDTSFTILANVQYDQSGTPVGLPAAYTVGPPAENLLSRNLFLGDPSFDSSDRTLASIGYEFEHRFNDAWQVRQNARYLKLDWDYRSLYFSGLSTTDPAIGQRGTSVNGEDQNTITIDTQIQGDVSTGPISHTLLLGFDYRHFSQSNTTEFGSAPPINIFFPVYNMSILNTPTYVSLVDGVLSQAGLYAQDQMKLGNWMLTVGLRQDWATTDSTTLTSFGNTVQNQDDEALTGRVGLTYLFDNGVAPYVSYSTSFEPVIGNMPTALGGAPFQPSKGEQYELGVKYQPVGWNGFFTAALYDLKQTNVLSSELIGGISYQTQTGEVQVKGVELSATTSLADGLNLIANYTYMNAEITQGLNAGNRPANVPQNMANLWFDYTVPSGQFAGFGGGGGVRYVGDRYALDDNSILLAADTLFDAAIHYERGPFKAQLNVNNIFDETYVASCGFFGCYYGDGRTVVATVTYKW</sequence>
<evidence type="ECO:0000256" key="7">
    <source>
        <dbReference type="ARBA" id="ARBA00022729"/>
    </source>
</evidence>
<proteinExistence type="inferred from homology"/>
<dbReference type="InterPro" id="IPR010105">
    <property type="entry name" value="TonB_sidphr_rcpt"/>
</dbReference>
<dbReference type="GO" id="GO:0009279">
    <property type="term" value="C:cell outer membrane"/>
    <property type="evidence" value="ECO:0007669"/>
    <property type="project" value="UniProtKB-SubCell"/>
</dbReference>
<dbReference type="InterPro" id="IPR012910">
    <property type="entry name" value="Plug_dom"/>
</dbReference>
<evidence type="ECO:0000256" key="12">
    <source>
        <dbReference type="ARBA" id="ARBA00023170"/>
    </source>
</evidence>